<keyword evidence="5" id="KW-0131">Cell cycle</keyword>
<evidence type="ECO:0000256" key="3">
    <source>
        <dbReference type="ARBA" id="ARBA00022618"/>
    </source>
</evidence>
<dbReference type="SMART" id="SM00385">
    <property type="entry name" value="CYCLIN"/>
    <property type="match status" value="1"/>
</dbReference>
<accession>A0AAN9XRI1</accession>
<dbReference type="FunFam" id="1.10.472.10:FF:000040">
    <property type="entry name" value="D6-type cyclin"/>
    <property type="match status" value="1"/>
</dbReference>
<keyword evidence="3" id="KW-0132">Cell division</keyword>
<evidence type="ECO:0000259" key="9">
    <source>
        <dbReference type="SMART" id="SM01332"/>
    </source>
</evidence>
<evidence type="ECO:0000256" key="7">
    <source>
        <dbReference type="RuleBase" id="RU000383"/>
    </source>
</evidence>
<evidence type="ECO:0000256" key="6">
    <source>
        <dbReference type="ARBA" id="ARBA00032263"/>
    </source>
</evidence>
<gene>
    <name evidence="10" type="ORF">VNO78_06028</name>
</gene>
<evidence type="ECO:0000313" key="10">
    <source>
        <dbReference type="EMBL" id="KAK7404949.1"/>
    </source>
</evidence>
<dbReference type="InterPro" id="IPR039361">
    <property type="entry name" value="Cyclin"/>
</dbReference>
<comment type="subunit">
    <text evidence="2">Interacts with the CDC2 protein kinase to form a serine/threonine kinase holoenzyme complex also known as maturation promoting factor (MPF). The cyclin subunit imparts substrate specificity to the complex.</text>
</comment>
<evidence type="ECO:0000313" key="11">
    <source>
        <dbReference type="Proteomes" id="UP001386955"/>
    </source>
</evidence>
<evidence type="ECO:0000259" key="8">
    <source>
        <dbReference type="SMART" id="SM00385"/>
    </source>
</evidence>
<comment type="caution">
    <text evidence="10">The sequence shown here is derived from an EMBL/GenBank/DDBJ whole genome shotgun (WGS) entry which is preliminary data.</text>
</comment>
<dbReference type="GO" id="GO:0051301">
    <property type="term" value="P:cell division"/>
    <property type="evidence" value="ECO:0007669"/>
    <property type="project" value="UniProtKB-KW"/>
</dbReference>
<dbReference type="FunFam" id="1.10.472.10:FF:000060">
    <property type="entry name" value="D6-type cyclin"/>
    <property type="match status" value="1"/>
</dbReference>
<protein>
    <recommendedName>
        <fullName evidence="6">B-like cyclin</fullName>
    </recommendedName>
</protein>
<dbReference type="PANTHER" id="PTHR10177">
    <property type="entry name" value="CYCLINS"/>
    <property type="match status" value="1"/>
</dbReference>
<evidence type="ECO:0000256" key="5">
    <source>
        <dbReference type="ARBA" id="ARBA00023306"/>
    </source>
</evidence>
<organism evidence="10 11">
    <name type="scientific">Psophocarpus tetragonolobus</name>
    <name type="common">Winged bean</name>
    <name type="synonym">Dolichos tetragonolobus</name>
    <dbReference type="NCBI Taxonomy" id="3891"/>
    <lineage>
        <taxon>Eukaryota</taxon>
        <taxon>Viridiplantae</taxon>
        <taxon>Streptophyta</taxon>
        <taxon>Embryophyta</taxon>
        <taxon>Tracheophyta</taxon>
        <taxon>Spermatophyta</taxon>
        <taxon>Magnoliopsida</taxon>
        <taxon>eudicotyledons</taxon>
        <taxon>Gunneridae</taxon>
        <taxon>Pentapetalae</taxon>
        <taxon>rosids</taxon>
        <taxon>fabids</taxon>
        <taxon>Fabales</taxon>
        <taxon>Fabaceae</taxon>
        <taxon>Papilionoideae</taxon>
        <taxon>50 kb inversion clade</taxon>
        <taxon>NPAAA clade</taxon>
        <taxon>indigoferoid/millettioid clade</taxon>
        <taxon>Phaseoleae</taxon>
        <taxon>Psophocarpus</taxon>
    </lineage>
</organism>
<feature type="domain" description="Cyclin-like" evidence="8">
    <location>
        <begin position="84"/>
        <end position="177"/>
    </location>
</feature>
<evidence type="ECO:0000256" key="4">
    <source>
        <dbReference type="ARBA" id="ARBA00023127"/>
    </source>
</evidence>
<dbReference type="Proteomes" id="UP001386955">
    <property type="component" value="Unassembled WGS sequence"/>
</dbReference>
<reference evidence="10 11" key="1">
    <citation type="submission" date="2024-01" db="EMBL/GenBank/DDBJ databases">
        <title>The genomes of 5 underutilized Papilionoideae crops provide insights into root nodulation and disease resistanc.</title>
        <authorList>
            <person name="Jiang F."/>
        </authorList>
    </citation>
    <scope>NUCLEOTIDE SEQUENCE [LARGE SCALE GENOMIC DNA]</scope>
    <source>
        <strain evidence="10">DUOXIRENSHENG_FW03</strain>
        <tissue evidence="10">Leaves</tissue>
    </source>
</reference>
<proteinExistence type="inferred from homology"/>
<evidence type="ECO:0000256" key="2">
    <source>
        <dbReference type="ARBA" id="ARBA00011177"/>
    </source>
</evidence>
<feature type="domain" description="Cyclin C-terminal" evidence="9">
    <location>
        <begin position="186"/>
        <end position="299"/>
    </location>
</feature>
<dbReference type="AlphaFoldDB" id="A0AAN9XRI1"/>
<keyword evidence="4 7" id="KW-0195">Cyclin</keyword>
<sequence>MERSPKAFRSDQTHEKPMGILQCPNTFIPSFTNTSSMEFDLENPLENLHSDAVSYLFLIESDHTPSQNHSHTLKARDLDISVRRELISLISQLSCTLDPVLSYLAINYLDRFLANQEILQPKPWALRLIAVSCISLALKMMRTEYSATDVQALLNQSDGGIIFETQTKQRMEALILAVLEWRMRSITPFSFLAFFNALMGVKGSPMGQVLKNRASEIIFKSQREIRLWEFKPSIIAASALLCASHELFPFQYPSLLKAISDSSYVNKESMEQCYKVLQDITIEEEYDSAMNGVSRSETPINVLDHHFLSSESEKTNGITVADSSSPIRQERVLKRRKITECENNPTTQNSWTKPC</sequence>
<keyword evidence="11" id="KW-1185">Reference proteome</keyword>
<comment type="similarity">
    <text evidence="1">Belongs to the cyclin family. Cyclin D subfamily.</text>
</comment>
<dbReference type="SMART" id="SM01332">
    <property type="entry name" value="Cyclin_C"/>
    <property type="match status" value="1"/>
</dbReference>
<dbReference type="CDD" id="cd20544">
    <property type="entry name" value="CYCLIN_AtCycD-like_rpt2"/>
    <property type="match status" value="1"/>
</dbReference>
<dbReference type="SUPFAM" id="SSF47954">
    <property type="entry name" value="Cyclin-like"/>
    <property type="match status" value="2"/>
</dbReference>
<evidence type="ECO:0000256" key="1">
    <source>
        <dbReference type="ARBA" id="ARBA00009065"/>
    </source>
</evidence>
<dbReference type="InterPro" id="IPR036915">
    <property type="entry name" value="Cyclin-like_sf"/>
</dbReference>
<dbReference type="InterPro" id="IPR006671">
    <property type="entry name" value="Cyclin_N"/>
</dbReference>
<dbReference type="InterPro" id="IPR004367">
    <property type="entry name" value="Cyclin_C-dom"/>
</dbReference>
<dbReference type="Pfam" id="PF02984">
    <property type="entry name" value="Cyclin_C"/>
    <property type="match status" value="1"/>
</dbReference>
<dbReference type="Gene3D" id="1.10.472.10">
    <property type="entry name" value="Cyclin-like"/>
    <property type="match status" value="2"/>
</dbReference>
<dbReference type="EMBL" id="JAYMYS010000002">
    <property type="protein sequence ID" value="KAK7404949.1"/>
    <property type="molecule type" value="Genomic_DNA"/>
</dbReference>
<name>A0AAN9XRI1_PSOTE</name>
<dbReference type="Pfam" id="PF00134">
    <property type="entry name" value="Cyclin_N"/>
    <property type="match status" value="1"/>
</dbReference>
<dbReference type="InterPro" id="IPR013763">
    <property type="entry name" value="Cyclin-like_dom"/>
</dbReference>